<dbReference type="AlphaFoldDB" id="A0A4Z2J425"/>
<dbReference type="Proteomes" id="UP000314294">
    <property type="component" value="Unassembled WGS sequence"/>
</dbReference>
<gene>
    <name evidence="2" type="ORF">EYF80_004985</name>
</gene>
<dbReference type="EMBL" id="SRLO01000024">
    <property type="protein sequence ID" value="TNN84940.1"/>
    <property type="molecule type" value="Genomic_DNA"/>
</dbReference>
<accession>A0A4Z2J425</accession>
<feature type="region of interest" description="Disordered" evidence="1">
    <location>
        <begin position="51"/>
        <end position="93"/>
    </location>
</feature>
<name>A0A4Z2J425_9TELE</name>
<keyword evidence="3" id="KW-1185">Reference proteome</keyword>
<organism evidence="2 3">
    <name type="scientific">Liparis tanakae</name>
    <name type="common">Tanaka's snailfish</name>
    <dbReference type="NCBI Taxonomy" id="230148"/>
    <lineage>
        <taxon>Eukaryota</taxon>
        <taxon>Metazoa</taxon>
        <taxon>Chordata</taxon>
        <taxon>Craniata</taxon>
        <taxon>Vertebrata</taxon>
        <taxon>Euteleostomi</taxon>
        <taxon>Actinopterygii</taxon>
        <taxon>Neopterygii</taxon>
        <taxon>Teleostei</taxon>
        <taxon>Neoteleostei</taxon>
        <taxon>Acanthomorphata</taxon>
        <taxon>Eupercaria</taxon>
        <taxon>Perciformes</taxon>
        <taxon>Cottioidei</taxon>
        <taxon>Cottales</taxon>
        <taxon>Liparidae</taxon>
        <taxon>Liparis</taxon>
    </lineage>
</organism>
<evidence type="ECO:0000313" key="3">
    <source>
        <dbReference type="Proteomes" id="UP000314294"/>
    </source>
</evidence>
<evidence type="ECO:0000313" key="2">
    <source>
        <dbReference type="EMBL" id="TNN84940.1"/>
    </source>
</evidence>
<reference evidence="2 3" key="1">
    <citation type="submission" date="2019-03" db="EMBL/GenBank/DDBJ databases">
        <title>First draft genome of Liparis tanakae, snailfish: a comprehensive survey of snailfish specific genes.</title>
        <authorList>
            <person name="Kim W."/>
            <person name="Song I."/>
            <person name="Jeong J.-H."/>
            <person name="Kim D."/>
            <person name="Kim S."/>
            <person name="Ryu S."/>
            <person name="Song J.Y."/>
            <person name="Lee S.K."/>
        </authorList>
    </citation>
    <scope>NUCLEOTIDE SEQUENCE [LARGE SCALE GENOMIC DNA]</scope>
    <source>
        <tissue evidence="2">Muscle</tissue>
    </source>
</reference>
<protein>
    <submittedName>
        <fullName evidence="2">Uncharacterized protein</fullName>
    </submittedName>
</protein>
<comment type="caution">
    <text evidence="2">The sequence shown here is derived from an EMBL/GenBank/DDBJ whole genome shotgun (WGS) entry which is preliminary data.</text>
</comment>
<sequence>MAFPQSRLIVNAVGSIISENPALLHALCSSQLVPAAQKKAVACWWSQTDIGSNRCLGHRHPTGPLASDGLSRGASPRRSPYVTLEVPRDSSSD</sequence>
<evidence type="ECO:0000256" key="1">
    <source>
        <dbReference type="SAM" id="MobiDB-lite"/>
    </source>
</evidence>
<proteinExistence type="predicted"/>